<dbReference type="InterPro" id="IPR008551">
    <property type="entry name" value="TANGO2"/>
</dbReference>
<dbReference type="Pfam" id="PF05742">
    <property type="entry name" value="TANGO2"/>
    <property type="match status" value="1"/>
</dbReference>
<keyword evidence="2" id="KW-1185">Reference proteome</keyword>
<dbReference type="RefSeq" id="WP_322410033.1">
    <property type="nucleotide sequence ID" value="NZ_CP139779.1"/>
</dbReference>
<sequence>MCTVIVSVPEVGALHPVRLLAVRDEDPDRPWNRLGAWWDGDFPGVVGIRDARAGGAWMAADASARRVAVLLNRHDLSDRPDSAMSTRGSIALNSVAGRPPEGAPATRGFNLVEIEGRRARVVSWDGLALTETELGPGTHMVAHDEVDDERSPRISRWLDDFRAASPDDWMTVLDRSAAVGAADPAAIIRKDSFEGVRSYSLVLVSASVDDDHVEVRDAPLARPGSWPPIT</sequence>
<accession>A0ABZ0VBH3</accession>
<dbReference type="Proteomes" id="UP001324533">
    <property type="component" value="Chromosome"/>
</dbReference>
<evidence type="ECO:0000313" key="2">
    <source>
        <dbReference type="Proteomes" id="UP001324533"/>
    </source>
</evidence>
<reference evidence="1 2" key="1">
    <citation type="submission" date="2023-06" db="EMBL/GenBank/DDBJ databases">
        <title>Rock-solubilizing bacteria, Microbacterium invictum, promotes re-establishment of vegetation in rocky wasteland by accelerating rock bio-weathering and reshaping soil bacterial community.</title>
        <authorList>
            <person name="Liu C."/>
        </authorList>
    </citation>
    <scope>NUCLEOTIDE SEQUENCE [LARGE SCALE GENOMIC DNA]</scope>
    <source>
        <strain evidence="1 2">X-18</strain>
    </source>
</reference>
<dbReference type="EMBL" id="CP139779">
    <property type="protein sequence ID" value="WQB69905.1"/>
    <property type="molecule type" value="Genomic_DNA"/>
</dbReference>
<protein>
    <submittedName>
        <fullName evidence="1">NRDE family protein</fullName>
    </submittedName>
</protein>
<gene>
    <name evidence="1" type="ORF">T9R20_14580</name>
</gene>
<organism evidence="1 2">
    <name type="scientific">Microbacterium invictum</name>
    <dbReference type="NCBI Taxonomy" id="515415"/>
    <lineage>
        <taxon>Bacteria</taxon>
        <taxon>Bacillati</taxon>
        <taxon>Actinomycetota</taxon>
        <taxon>Actinomycetes</taxon>
        <taxon>Micrococcales</taxon>
        <taxon>Microbacteriaceae</taxon>
        <taxon>Microbacterium</taxon>
    </lineage>
</organism>
<proteinExistence type="predicted"/>
<evidence type="ECO:0000313" key="1">
    <source>
        <dbReference type="EMBL" id="WQB69905.1"/>
    </source>
</evidence>
<name>A0ABZ0VBH3_9MICO</name>